<dbReference type="InterPro" id="IPR022448">
    <property type="entry name" value="Quinoprotein_dehydrogenase"/>
</dbReference>
<comment type="caution">
    <text evidence="4">The sequence shown here is derived from an EMBL/GenBank/DDBJ whole genome shotgun (WGS) entry which is preliminary data.</text>
</comment>
<dbReference type="SMART" id="SM00062">
    <property type="entry name" value="PBPb"/>
    <property type="match status" value="1"/>
</dbReference>
<dbReference type="InterPro" id="IPR001638">
    <property type="entry name" value="Solute-binding_3/MltF_N"/>
</dbReference>
<evidence type="ECO:0000256" key="1">
    <source>
        <dbReference type="ARBA" id="ARBA00022729"/>
    </source>
</evidence>
<dbReference type="PROSITE" id="PS51257">
    <property type="entry name" value="PROKAR_LIPOPROTEIN"/>
    <property type="match status" value="1"/>
</dbReference>
<proteinExistence type="predicted"/>
<organism evidence="4 5">
    <name type="scientific">Methylobacterium tarhaniae</name>
    <dbReference type="NCBI Taxonomy" id="1187852"/>
    <lineage>
        <taxon>Bacteria</taxon>
        <taxon>Pseudomonadati</taxon>
        <taxon>Pseudomonadota</taxon>
        <taxon>Alphaproteobacteria</taxon>
        <taxon>Hyphomicrobiales</taxon>
        <taxon>Methylobacteriaceae</taxon>
        <taxon>Methylobacterium</taxon>
    </lineage>
</organism>
<dbReference type="NCBIfam" id="TIGR03871">
    <property type="entry name" value="ABC_peri_MoxJ_2"/>
    <property type="match status" value="1"/>
</dbReference>
<dbReference type="PANTHER" id="PTHR35936">
    <property type="entry name" value="MEMBRANE-BOUND LYTIC MUREIN TRANSGLYCOSYLASE F"/>
    <property type="match status" value="1"/>
</dbReference>
<accession>A0A0J6TA56</accession>
<dbReference type="AlphaFoldDB" id="A0A0J6TA56"/>
<dbReference type="OrthoDB" id="176845at2"/>
<dbReference type="Proteomes" id="UP000036449">
    <property type="component" value="Unassembled WGS sequence"/>
</dbReference>
<name>A0A0J6TA56_9HYPH</name>
<protein>
    <submittedName>
        <fullName evidence="4">Amino acid ABC transporter substrate-binding protein</fullName>
    </submittedName>
</protein>
<evidence type="ECO:0000256" key="2">
    <source>
        <dbReference type="SAM" id="SignalP"/>
    </source>
</evidence>
<dbReference type="PATRIC" id="fig|1187852.3.peg.3580"/>
<dbReference type="PANTHER" id="PTHR35936:SF17">
    <property type="entry name" value="ARGININE-BINDING EXTRACELLULAR PROTEIN ARTP"/>
    <property type="match status" value="1"/>
</dbReference>
<gene>
    <name evidence="4" type="ORF">VQ03_04490</name>
</gene>
<evidence type="ECO:0000313" key="4">
    <source>
        <dbReference type="EMBL" id="KMO44190.1"/>
    </source>
</evidence>
<dbReference type="SUPFAM" id="SSF53850">
    <property type="entry name" value="Periplasmic binding protein-like II"/>
    <property type="match status" value="1"/>
</dbReference>
<sequence>MILLFPRNPWPFHRATLALALALACATALPASARELRVCADPNNLPFSNSAGEGFENRIVAIVARDLGATVSYTWWAQRRGFLRHTILAGRCDLVAGLPVGIELLRPTRPYYRSTYVVVSRPNGPTIASLDDPSLARLTVGVQLAGLDAASTPPAQALARRGLTDTVRGYLLTGDYAQANPPARIVEAVARGEVDLALAWGPMAGYFAARATPRLRVDPVRPALDGPKGPMVFDIAMAVRREDEPLRREVGAALERHRTEINAILADYSVPRLDRPAEAAAP</sequence>
<evidence type="ECO:0000313" key="5">
    <source>
        <dbReference type="Proteomes" id="UP000036449"/>
    </source>
</evidence>
<evidence type="ECO:0000259" key="3">
    <source>
        <dbReference type="SMART" id="SM00062"/>
    </source>
</evidence>
<dbReference type="EMBL" id="LABZ01000025">
    <property type="protein sequence ID" value="KMO44190.1"/>
    <property type="molecule type" value="Genomic_DNA"/>
</dbReference>
<feature type="chain" id="PRO_5005281922" evidence="2">
    <location>
        <begin position="34"/>
        <end position="282"/>
    </location>
</feature>
<reference evidence="4 5" key="1">
    <citation type="submission" date="2015-03" db="EMBL/GenBank/DDBJ databases">
        <title>Genome sequencing of Methylobacterium tarhaniae DSM 25844.</title>
        <authorList>
            <person name="Chaudhry V."/>
            <person name="Patil P.B."/>
        </authorList>
    </citation>
    <scope>NUCLEOTIDE SEQUENCE [LARGE SCALE GENOMIC DNA]</scope>
    <source>
        <strain evidence="4 5">DSM 25844</strain>
    </source>
</reference>
<dbReference type="RefSeq" id="WP_048449654.1">
    <property type="nucleotide sequence ID" value="NZ_LABZ01000025.1"/>
</dbReference>
<feature type="domain" description="Solute-binding protein family 3/N-terminal" evidence="3">
    <location>
        <begin position="35"/>
        <end position="272"/>
    </location>
</feature>
<feature type="signal peptide" evidence="2">
    <location>
        <begin position="1"/>
        <end position="33"/>
    </location>
</feature>
<keyword evidence="5" id="KW-1185">Reference proteome</keyword>
<dbReference type="Gene3D" id="3.40.190.10">
    <property type="entry name" value="Periplasmic binding protein-like II"/>
    <property type="match status" value="2"/>
</dbReference>
<keyword evidence="1 2" id="KW-0732">Signal</keyword>